<dbReference type="InterPro" id="IPR025722">
    <property type="entry name" value="TetR"/>
</dbReference>
<protein>
    <submittedName>
        <fullName evidence="4">TetR/AcrR family transcriptional regulator</fullName>
    </submittedName>
</protein>
<dbReference type="AlphaFoldDB" id="A0A5R8Y3I4"/>
<comment type="caution">
    <text evidence="4">The sequence shown here is derived from an EMBL/GenBank/DDBJ whole genome shotgun (WGS) entry which is preliminary data.</text>
</comment>
<keyword evidence="5" id="KW-1185">Reference proteome</keyword>
<dbReference type="PROSITE" id="PS50977">
    <property type="entry name" value="HTH_TETR_2"/>
    <property type="match status" value="1"/>
</dbReference>
<dbReference type="Proteomes" id="UP000308901">
    <property type="component" value="Unassembled WGS sequence"/>
</dbReference>
<dbReference type="InterPro" id="IPR009057">
    <property type="entry name" value="Homeodomain-like_sf"/>
</dbReference>
<accession>A0A5R8Y3I4</accession>
<dbReference type="InterPro" id="IPR050624">
    <property type="entry name" value="HTH-type_Tx_Regulator"/>
</dbReference>
<dbReference type="RefSeq" id="WP_138150959.1">
    <property type="nucleotide sequence ID" value="NZ_VANU01000001.1"/>
</dbReference>
<dbReference type="Pfam" id="PF00440">
    <property type="entry name" value="TetR_N"/>
    <property type="match status" value="1"/>
</dbReference>
<dbReference type="PRINTS" id="PR00455">
    <property type="entry name" value="HTHTETR"/>
</dbReference>
<dbReference type="OrthoDB" id="3249at2"/>
<dbReference type="GO" id="GO:0003677">
    <property type="term" value="F:DNA binding"/>
    <property type="evidence" value="ECO:0007669"/>
    <property type="project" value="UniProtKB-UniRule"/>
</dbReference>
<name>A0A5R8Y3I4_9BACT</name>
<keyword evidence="1 2" id="KW-0238">DNA-binding</keyword>
<dbReference type="Pfam" id="PF13972">
    <property type="entry name" value="TetR"/>
    <property type="match status" value="1"/>
</dbReference>
<evidence type="ECO:0000313" key="4">
    <source>
        <dbReference type="EMBL" id="TLP40669.1"/>
    </source>
</evidence>
<evidence type="ECO:0000313" key="5">
    <source>
        <dbReference type="Proteomes" id="UP000308901"/>
    </source>
</evidence>
<gene>
    <name evidence="4" type="ORF">FDK22_01260</name>
</gene>
<sequence length="214" mass="25232">MIKYTMEKKKISTIDKIKNTALKLFNENDTLSISTNHIAKAAAISPGNLYYHFKNKEEIILSLYIDLSQIYSSQKSFEMIRISSNPIKQLQLNFDKMGELFYEYRFLLRDSMVIMALNPSLKELFVKNQQKRILQIQDILEFFVNENILVSSIKQHLEKRARLHWFITSYWQVFASTTGDVTKESIKEAKEVFFEFMIYPYLTTKGKNLLNVIE</sequence>
<dbReference type="Gene3D" id="1.10.357.10">
    <property type="entry name" value="Tetracycline Repressor, domain 2"/>
    <property type="match status" value="1"/>
</dbReference>
<dbReference type="PANTHER" id="PTHR43479">
    <property type="entry name" value="ACREF/ENVCD OPERON REPRESSOR-RELATED"/>
    <property type="match status" value="1"/>
</dbReference>
<proteinExistence type="predicted"/>
<dbReference type="EMBL" id="VANU01000001">
    <property type="protein sequence ID" value="TLP40669.1"/>
    <property type="molecule type" value="Genomic_DNA"/>
</dbReference>
<dbReference type="SUPFAM" id="SSF46689">
    <property type="entry name" value="Homeodomain-like"/>
    <property type="match status" value="1"/>
</dbReference>
<evidence type="ECO:0000256" key="1">
    <source>
        <dbReference type="ARBA" id="ARBA00023125"/>
    </source>
</evidence>
<feature type="domain" description="HTH tetR-type" evidence="3">
    <location>
        <begin position="11"/>
        <end position="71"/>
    </location>
</feature>
<reference evidence="4 5" key="1">
    <citation type="submission" date="2019-05" db="EMBL/GenBank/DDBJ databases">
        <title>Arcobacter sp. nov., isolated from sea sediment.</title>
        <authorList>
            <person name="Kim W."/>
        </authorList>
    </citation>
    <scope>NUCLEOTIDE SEQUENCE [LARGE SCALE GENOMIC DNA]</scope>
    <source>
        <strain evidence="4 5">CAU 1517</strain>
    </source>
</reference>
<dbReference type="PANTHER" id="PTHR43479:SF12">
    <property type="entry name" value="TRANSCRIPTIONAL REGULATORY PROTEIN"/>
    <property type="match status" value="1"/>
</dbReference>
<organism evidence="4 5">
    <name type="scientific">Arcobacter arenosus</name>
    <dbReference type="NCBI Taxonomy" id="2576037"/>
    <lineage>
        <taxon>Bacteria</taxon>
        <taxon>Pseudomonadati</taxon>
        <taxon>Campylobacterota</taxon>
        <taxon>Epsilonproteobacteria</taxon>
        <taxon>Campylobacterales</taxon>
        <taxon>Arcobacteraceae</taxon>
        <taxon>Arcobacter</taxon>
    </lineage>
</organism>
<feature type="DNA-binding region" description="H-T-H motif" evidence="2">
    <location>
        <begin position="34"/>
        <end position="53"/>
    </location>
</feature>
<evidence type="ECO:0000256" key="2">
    <source>
        <dbReference type="PROSITE-ProRule" id="PRU00335"/>
    </source>
</evidence>
<evidence type="ECO:0000259" key="3">
    <source>
        <dbReference type="PROSITE" id="PS50977"/>
    </source>
</evidence>
<dbReference type="InterPro" id="IPR001647">
    <property type="entry name" value="HTH_TetR"/>
</dbReference>